<dbReference type="Proteomes" id="UP000001369">
    <property type="component" value="Chromosome"/>
</dbReference>
<reference evidence="1 2" key="1">
    <citation type="journal article" date="2009" name="J. Bacteriol.">
        <title>Complete and draft genome sequences of six members of the Aquificales.</title>
        <authorList>
            <person name="Reysenbach A.L."/>
            <person name="Hamamura N."/>
            <person name="Podar M."/>
            <person name="Griffiths E."/>
            <person name="Ferreira S."/>
            <person name="Hochstein R."/>
            <person name="Heidelberg J."/>
            <person name="Johnson J."/>
            <person name="Mead D."/>
            <person name="Pohorille A."/>
            <person name="Sarmiento M."/>
            <person name="Schweighofer K."/>
            <person name="Seshadri R."/>
            <person name="Voytek M.A."/>
        </authorList>
    </citation>
    <scope>NUCLEOTIDE SEQUENCE [LARGE SCALE GENOMIC DNA]</scope>
    <source>
        <strain evidence="2">Az-Fu1 / DSM 15241 / OCM 825</strain>
    </source>
</reference>
<dbReference type="HOGENOM" id="CLU_2221852_0_0_0"/>
<dbReference type="AlphaFoldDB" id="C1DWR6"/>
<dbReference type="RefSeq" id="WP_012674229.1">
    <property type="nucleotide sequence ID" value="NC_012438.1"/>
</dbReference>
<gene>
    <name evidence="1" type="ordered locus">SULAZ_1590</name>
</gene>
<organism evidence="1 2">
    <name type="scientific">Sulfurihydrogenibium azorense (strain DSM 15241 / OCM 825 / Az-Fu1)</name>
    <dbReference type="NCBI Taxonomy" id="204536"/>
    <lineage>
        <taxon>Bacteria</taxon>
        <taxon>Pseudomonadati</taxon>
        <taxon>Aquificota</taxon>
        <taxon>Aquificia</taxon>
        <taxon>Aquificales</taxon>
        <taxon>Hydrogenothermaceae</taxon>
        <taxon>Sulfurihydrogenibium</taxon>
    </lineage>
</organism>
<proteinExistence type="predicted"/>
<evidence type="ECO:0000313" key="2">
    <source>
        <dbReference type="Proteomes" id="UP000001369"/>
    </source>
</evidence>
<name>C1DWR6_SULAA</name>
<dbReference type="OrthoDB" id="14311at2"/>
<sequence>MIKYRLTRFYPQKIEIEILDTQIISMFPIEIQEHPTFGFIKRVWQTQDTVYDVENYTDEYKENLSSTKTYIKLKDSVMKQILEGLSEFKIILYYQDKEDIYQVKRV</sequence>
<protein>
    <submittedName>
        <fullName evidence="1">Uncharacterized protein</fullName>
    </submittedName>
</protein>
<dbReference type="EMBL" id="CP001229">
    <property type="protein sequence ID" value="ACN98909.1"/>
    <property type="molecule type" value="Genomic_DNA"/>
</dbReference>
<dbReference type="KEGG" id="saf:SULAZ_1590"/>
<dbReference type="STRING" id="204536.SULAZ_1590"/>
<evidence type="ECO:0000313" key="1">
    <source>
        <dbReference type="EMBL" id="ACN98909.1"/>
    </source>
</evidence>
<accession>C1DWR6</accession>
<keyword evidence="2" id="KW-1185">Reference proteome</keyword>